<evidence type="ECO:0000256" key="1">
    <source>
        <dbReference type="ARBA" id="ARBA00004974"/>
    </source>
</evidence>
<dbReference type="InterPro" id="IPR004789">
    <property type="entry name" value="Acetalactate_synth_ssu"/>
</dbReference>
<name>A0A2T9YDX0_9FUNG</name>
<comment type="caution">
    <text evidence="8">The sequence shown here is derived from an EMBL/GenBank/DDBJ whole genome shotgun (WGS) entry which is preliminary data.</text>
</comment>
<organism evidence="8 9">
    <name type="scientific">Furculomyces boomerangus</name>
    <dbReference type="NCBI Taxonomy" id="61424"/>
    <lineage>
        <taxon>Eukaryota</taxon>
        <taxon>Fungi</taxon>
        <taxon>Fungi incertae sedis</taxon>
        <taxon>Zoopagomycota</taxon>
        <taxon>Kickxellomycotina</taxon>
        <taxon>Harpellomycetes</taxon>
        <taxon>Harpellales</taxon>
        <taxon>Harpellaceae</taxon>
        <taxon>Furculomyces</taxon>
    </lineage>
</organism>
<dbReference type="Gene3D" id="3.30.70.1150">
    <property type="entry name" value="ACT-like. Chain A, domain 2"/>
    <property type="match status" value="1"/>
</dbReference>
<evidence type="ECO:0000313" key="8">
    <source>
        <dbReference type="EMBL" id="PVU90548.1"/>
    </source>
</evidence>
<accession>A0A2T9YDX0</accession>
<feature type="region of interest" description="Disordered" evidence="6">
    <location>
        <begin position="254"/>
        <end position="274"/>
    </location>
</feature>
<feature type="domain" description="ACT" evidence="7">
    <location>
        <begin position="68"/>
        <end position="142"/>
    </location>
</feature>
<dbReference type="UniPathway" id="UPA00049">
    <property type="reaction ID" value="UER00059"/>
</dbReference>
<keyword evidence="9" id="KW-1185">Reference proteome</keyword>
<dbReference type="GO" id="GO:0005948">
    <property type="term" value="C:acetolactate synthase complex"/>
    <property type="evidence" value="ECO:0007669"/>
    <property type="project" value="TreeGrafter"/>
</dbReference>
<dbReference type="GO" id="GO:0042645">
    <property type="term" value="C:mitochondrial nucleoid"/>
    <property type="evidence" value="ECO:0007669"/>
    <property type="project" value="TreeGrafter"/>
</dbReference>
<keyword evidence="4" id="KW-0028">Amino-acid biosynthesis</keyword>
<dbReference type="GO" id="GO:0009099">
    <property type="term" value="P:L-valine biosynthetic process"/>
    <property type="evidence" value="ECO:0007669"/>
    <property type="project" value="UniProtKB-UniPathway"/>
</dbReference>
<dbReference type="InterPro" id="IPR002912">
    <property type="entry name" value="ACT_dom"/>
</dbReference>
<dbReference type="AlphaFoldDB" id="A0A2T9YDX0"/>
<dbReference type="EMBL" id="MBFT01000474">
    <property type="protein sequence ID" value="PVU90548.1"/>
    <property type="molecule type" value="Genomic_DNA"/>
</dbReference>
<protein>
    <recommendedName>
        <fullName evidence="7">ACT domain-containing protein</fullName>
    </recommendedName>
</protein>
<dbReference type="STRING" id="61424.A0A2T9YDX0"/>
<dbReference type="InterPro" id="IPR053050">
    <property type="entry name" value="ALS_regulatory_subunit"/>
</dbReference>
<proteinExistence type="inferred from homology"/>
<dbReference type="CDD" id="cd04878">
    <property type="entry name" value="ACT_AHAS"/>
    <property type="match status" value="1"/>
</dbReference>
<comment type="pathway">
    <text evidence="2">Amino-acid biosynthesis; L-valine biosynthesis; L-valine from pyruvate: step 1/4.</text>
</comment>
<evidence type="ECO:0000256" key="6">
    <source>
        <dbReference type="SAM" id="MobiDB-lite"/>
    </source>
</evidence>
<dbReference type="PANTHER" id="PTHR31242">
    <property type="entry name" value="ACETOLACTATE SYNTHASE SMALL SUBUNIT, MITOCHONDRIAL"/>
    <property type="match status" value="1"/>
</dbReference>
<evidence type="ECO:0000256" key="5">
    <source>
        <dbReference type="ARBA" id="ARBA00023304"/>
    </source>
</evidence>
<dbReference type="SUPFAM" id="SSF55021">
    <property type="entry name" value="ACT-like"/>
    <property type="match status" value="2"/>
</dbReference>
<dbReference type="OrthoDB" id="2013116at2759"/>
<comment type="pathway">
    <text evidence="1">Amino-acid biosynthesis; L-isoleucine biosynthesis; L-isoleucine from 2-oxobutanoate: step 1/4.</text>
</comment>
<dbReference type="InterPro" id="IPR019455">
    <property type="entry name" value="Acetolactate_synth_ssu_C"/>
</dbReference>
<dbReference type="UniPathway" id="UPA00047">
    <property type="reaction ID" value="UER00055"/>
</dbReference>
<evidence type="ECO:0000313" key="9">
    <source>
        <dbReference type="Proteomes" id="UP000245699"/>
    </source>
</evidence>
<reference evidence="8 9" key="1">
    <citation type="journal article" date="2018" name="MBio">
        <title>Comparative Genomics Reveals the Core Gene Toolbox for the Fungus-Insect Symbiosis.</title>
        <authorList>
            <person name="Wang Y."/>
            <person name="Stata M."/>
            <person name="Wang W."/>
            <person name="Stajich J.E."/>
            <person name="White M.M."/>
            <person name="Moncalvo J.M."/>
        </authorList>
    </citation>
    <scope>NUCLEOTIDE SEQUENCE [LARGE SCALE GENOMIC DNA]</scope>
    <source>
        <strain evidence="8 9">AUS-77-4</strain>
    </source>
</reference>
<dbReference type="NCBIfam" id="TIGR00119">
    <property type="entry name" value="acolac_sm"/>
    <property type="match status" value="1"/>
</dbReference>
<dbReference type="PROSITE" id="PS51671">
    <property type="entry name" value="ACT"/>
    <property type="match status" value="1"/>
</dbReference>
<dbReference type="InterPro" id="IPR027271">
    <property type="entry name" value="Acetolactate_synth/TF_NikR_C"/>
</dbReference>
<dbReference type="InterPro" id="IPR045865">
    <property type="entry name" value="ACT-like_dom_sf"/>
</dbReference>
<evidence type="ECO:0000256" key="2">
    <source>
        <dbReference type="ARBA" id="ARBA00005025"/>
    </source>
</evidence>
<dbReference type="Pfam" id="PF22629">
    <property type="entry name" value="ACT_AHAS_ss"/>
    <property type="match status" value="1"/>
</dbReference>
<dbReference type="PANTHER" id="PTHR31242:SF2">
    <property type="entry name" value="ACETOLACTATE SYNTHASE SMALL SUBUNIT, MITOCHONDRIAL"/>
    <property type="match status" value="1"/>
</dbReference>
<dbReference type="InterPro" id="IPR054480">
    <property type="entry name" value="AHAS_small-like_ACT"/>
</dbReference>
<dbReference type="Gene3D" id="3.30.70.260">
    <property type="match status" value="1"/>
</dbReference>
<dbReference type="Proteomes" id="UP000245699">
    <property type="component" value="Unassembled WGS sequence"/>
</dbReference>
<dbReference type="GO" id="GO:0009097">
    <property type="term" value="P:isoleucine biosynthetic process"/>
    <property type="evidence" value="ECO:0007669"/>
    <property type="project" value="UniProtKB-UniPathway"/>
</dbReference>
<comment type="similarity">
    <text evidence="3">Belongs to the acetolactate synthase small subunit family.</text>
</comment>
<evidence type="ECO:0000256" key="3">
    <source>
        <dbReference type="ARBA" id="ARBA00006341"/>
    </source>
</evidence>
<evidence type="ECO:0000256" key="4">
    <source>
        <dbReference type="ARBA" id="ARBA00022605"/>
    </source>
</evidence>
<gene>
    <name evidence="8" type="ORF">BB559_004571</name>
</gene>
<evidence type="ECO:0000259" key="7">
    <source>
        <dbReference type="PROSITE" id="PS51671"/>
    </source>
</evidence>
<dbReference type="InterPro" id="IPR039557">
    <property type="entry name" value="AHAS_ACT"/>
</dbReference>
<sequence length="274" mass="30854">MIFHQTLRRFGSKAIFKNALQTKRNFAAFRPNRNMDDSALYQTNVEDKISALVQKTSNKQKNIESEYVLNCFMQDEPGILARCTGIMAGRGYNIDSLVVSKTEVLGLSRMTLTLKGERKQIIQAQKQLEDLNQVWAVVNLTESRVIEREILLIKVSLIGPSFDIETRDKQSVAMKHKLTIESNRRLGYLKELSSMCKANIVDVGAEAAIVQLCAKSELVDVFIKLVEPFGIFELARSGRMVMSASAKISFFEDEENEQVASEEIPEDLSNLPPS</sequence>
<dbReference type="Pfam" id="PF10369">
    <property type="entry name" value="ALS_ss_C"/>
    <property type="match status" value="1"/>
</dbReference>
<keyword evidence="5" id="KW-0100">Branched-chain amino acid biosynthesis</keyword>
<dbReference type="GO" id="GO:1990610">
    <property type="term" value="F:acetolactate synthase regulator activity"/>
    <property type="evidence" value="ECO:0007669"/>
    <property type="project" value="InterPro"/>
</dbReference>